<dbReference type="InterPro" id="IPR036465">
    <property type="entry name" value="vWFA_dom_sf"/>
</dbReference>
<dbReference type="AlphaFoldDB" id="A0A1W9HQD2"/>
<comment type="caution">
    <text evidence="1">The sequence shown here is derived from an EMBL/GenBank/DDBJ whole genome shotgun (WGS) entry which is preliminary data.</text>
</comment>
<dbReference type="STRING" id="1827387.A4S15_01610"/>
<accession>A0A1W9HQD2</accession>
<organism evidence="1 2">
    <name type="scientific">Candidatus Raskinella chloraquaticus</name>
    <dbReference type="NCBI Taxonomy" id="1951219"/>
    <lineage>
        <taxon>Bacteria</taxon>
        <taxon>Pseudomonadati</taxon>
        <taxon>Pseudomonadota</taxon>
        <taxon>Alphaproteobacteria</taxon>
        <taxon>Hyphomicrobiales</taxon>
        <taxon>Phreatobacteraceae</taxon>
        <taxon>Candidatus Raskinella</taxon>
    </lineage>
</organism>
<dbReference type="Pfam" id="PF06707">
    <property type="entry name" value="DUF1194"/>
    <property type="match status" value="1"/>
</dbReference>
<evidence type="ECO:0000313" key="2">
    <source>
        <dbReference type="Proteomes" id="UP000192872"/>
    </source>
</evidence>
<dbReference type="Proteomes" id="UP000192872">
    <property type="component" value="Unassembled WGS sequence"/>
</dbReference>
<evidence type="ECO:0000313" key="1">
    <source>
        <dbReference type="EMBL" id="OQW49462.1"/>
    </source>
</evidence>
<dbReference type="EMBL" id="LWDL01000031">
    <property type="protein sequence ID" value="OQW49462.1"/>
    <property type="molecule type" value="Genomic_DNA"/>
</dbReference>
<dbReference type="Gene3D" id="3.40.50.410">
    <property type="entry name" value="von Willebrand factor, type A domain"/>
    <property type="match status" value="1"/>
</dbReference>
<gene>
    <name evidence="1" type="ORF">A4S15_01610</name>
</gene>
<dbReference type="InterPro" id="IPR010607">
    <property type="entry name" value="DUF1194"/>
</dbReference>
<name>A0A1W9HQD2_9HYPH</name>
<proteinExistence type="predicted"/>
<sequence>MEKPGLAGERIMRWFATLLLALMVTMIEDASASESVDLELVIAVDVSYSMDEFEQKLQRDGYVQALRDPAVLKAIRSGLNGRIAITYVEWAGSGAQNEIIPWTMIDGADSANVIADRLAKAPISRLRRTSISGALLKSLTLFDQSPFSGLRRVIDVSGDGPNNDGPPIVPTRDLVIAKGIVINGLPLLIYRGERGSFDIAHLDWYYEDCVIGGPGSFSLPVVGVEAFASAIRTKLILEITDNHHTTIPAVRKIAGTPPRVSCTIGEEMMRRFYGP</sequence>
<dbReference type="SUPFAM" id="SSF53300">
    <property type="entry name" value="vWA-like"/>
    <property type="match status" value="1"/>
</dbReference>
<evidence type="ECO:0008006" key="3">
    <source>
        <dbReference type="Google" id="ProtNLM"/>
    </source>
</evidence>
<protein>
    <recommendedName>
        <fullName evidence="3">VWFA domain-containing protein</fullName>
    </recommendedName>
</protein>
<reference evidence="1 2" key="1">
    <citation type="journal article" date="2017" name="Water Res.">
        <title>Comammox in drinking water systems.</title>
        <authorList>
            <person name="Wang Y."/>
            <person name="Ma L."/>
            <person name="Mao Y."/>
            <person name="Jiang X."/>
            <person name="Xia Y."/>
            <person name="Yu K."/>
            <person name="Li B."/>
            <person name="Zhang T."/>
        </authorList>
    </citation>
    <scope>NUCLEOTIDE SEQUENCE [LARGE SCALE GENOMIC DNA]</scope>
    <source>
        <strain evidence="1">SG_bin8</strain>
    </source>
</reference>